<evidence type="ECO:0000313" key="1">
    <source>
        <dbReference type="EMBL" id="CAK0841173.1"/>
    </source>
</evidence>
<reference evidence="1" key="1">
    <citation type="submission" date="2023-10" db="EMBL/GenBank/DDBJ databases">
        <authorList>
            <person name="Chen Y."/>
            <person name="Shah S."/>
            <person name="Dougan E. K."/>
            <person name="Thang M."/>
            <person name="Chan C."/>
        </authorList>
    </citation>
    <scope>NUCLEOTIDE SEQUENCE [LARGE SCALE GENOMIC DNA]</scope>
</reference>
<comment type="caution">
    <text evidence="1">The sequence shown here is derived from an EMBL/GenBank/DDBJ whole genome shotgun (WGS) entry which is preliminary data.</text>
</comment>
<name>A0ABN9T7U4_9DINO</name>
<gene>
    <name evidence="1" type="ORF">PCOR1329_LOCUS36446</name>
</gene>
<protein>
    <submittedName>
        <fullName evidence="1">Uncharacterized protein</fullName>
    </submittedName>
</protein>
<sequence length="190" mass="20103">MRNWEGLSKLEVLREARLFAASIGALDAEGRPPEITRENAVKMGVAEIDDPCVHSREGVASAFLRRRTASLGLRMRFGRHGSSLRGPMWMQTSMQGGGHAMASFSMSAGATEPSPPPLRARRAAGAREDAAAQGGAVVQVGRLRARQHRRSAGDLGAAVRAQETQGCETVVVLAPGGFEAAGWQQAAQAC</sequence>
<dbReference type="EMBL" id="CAUYUJ010014434">
    <property type="protein sequence ID" value="CAK0841173.1"/>
    <property type="molecule type" value="Genomic_DNA"/>
</dbReference>
<keyword evidence="2" id="KW-1185">Reference proteome</keyword>
<accession>A0ABN9T7U4</accession>
<dbReference type="Proteomes" id="UP001189429">
    <property type="component" value="Unassembled WGS sequence"/>
</dbReference>
<organism evidence="1 2">
    <name type="scientific">Prorocentrum cordatum</name>
    <dbReference type="NCBI Taxonomy" id="2364126"/>
    <lineage>
        <taxon>Eukaryota</taxon>
        <taxon>Sar</taxon>
        <taxon>Alveolata</taxon>
        <taxon>Dinophyceae</taxon>
        <taxon>Prorocentrales</taxon>
        <taxon>Prorocentraceae</taxon>
        <taxon>Prorocentrum</taxon>
    </lineage>
</organism>
<evidence type="ECO:0000313" key="2">
    <source>
        <dbReference type="Proteomes" id="UP001189429"/>
    </source>
</evidence>
<feature type="non-terminal residue" evidence="1">
    <location>
        <position position="190"/>
    </location>
</feature>
<proteinExistence type="predicted"/>